<evidence type="ECO:0000259" key="7">
    <source>
        <dbReference type="PROSITE" id="PS51719"/>
    </source>
</evidence>
<protein>
    <submittedName>
        <fullName evidence="8">Septin-5 isoform 1</fullName>
    </submittedName>
</protein>
<keyword evidence="3 5" id="KW-0342">GTP-binding</keyword>
<proteinExistence type="inferred from homology"/>
<dbReference type="FunFam" id="3.40.50.300:FF:004931">
    <property type="entry name" value="Septin 4"/>
    <property type="match status" value="1"/>
</dbReference>
<dbReference type="EMBL" id="DQIR01244425">
    <property type="protein sequence ID" value="HDB99902.1"/>
    <property type="molecule type" value="Transcribed_RNA"/>
</dbReference>
<dbReference type="GO" id="GO:0005525">
    <property type="term" value="F:GTP binding"/>
    <property type="evidence" value="ECO:0007669"/>
    <property type="project" value="UniProtKB-KW"/>
</dbReference>
<evidence type="ECO:0000256" key="3">
    <source>
        <dbReference type="ARBA" id="ARBA00023134"/>
    </source>
</evidence>
<dbReference type="SUPFAM" id="SSF52540">
    <property type="entry name" value="P-loop containing nucleoside triphosphate hydrolases"/>
    <property type="match status" value="1"/>
</dbReference>
<evidence type="ECO:0000256" key="5">
    <source>
        <dbReference type="RuleBase" id="RU004560"/>
    </source>
</evidence>
<keyword evidence="4" id="KW-0206">Cytoskeleton</keyword>
<evidence type="ECO:0000256" key="6">
    <source>
        <dbReference type="SAM" id="MobiDB-lite"/>
    </source>
</evidence>
<dbReference type="InterPro" id="IPR027417">
    <property type="entry name" value="P-loop_NTPase"/>
</dbReference>
<dbReference type="Gene3D" id="3.40.50.300">
    <property type="entry name" value="P-loop containing nucleotide triphosphate hydrolases"/>
    <property type="match status" value="1"/>
</dbReference>
<dbReference type="AlphaFoldDB" id="A0A480W5S6"/>
<evidence type="ECO:0000256" key="4">
    <source>
        <dbReference type="ARBA" id="ARBA00023212"/>
    </source>
</evidence>
<name>A0A480W5S6_PIG</name>
<keyword evidence="4" id="KW-0963">Cytoplasm</keyword>
<dbReference type="PANTHER" id="PTHR18884">
    <property type="entry name" value="SEPTIN"/>
    <property type="match status" value="1"/>
</dbReference>
<feature type="domain" description="Septin-type G" evidence="7">
    <location>
        <begin position="41"/>
        <end position="306"/>
    </location>
</feature>
<keyword evidence="2 5" id="KW-0547">Nucleotide-binding</keyword>
<evidence type="ECO:0000313" key="8">
    <source>
        <dbReference type="EMBL" id="HDB91746.1"/>
    </source>
</evidence>
<dbReference type="GO" id="GO:0005856">
    <property type="term" value="C:cytoskeleton"/>
    <property type="evidence" value="ECO:0007669"/>
    <property type="project" value="UniProtKB-SubCell"/>
</dbReference>
<organism evidence="8">
    <name type="scientific">Sus scrofa</name>
    <name type="common">Pig</name>
    <dbReference type="NCBI Taxonomy" id="9823"/>
    <lineage>
        <taxon>Eukaryota</taxon>
        <taxon>Metazoa</taxon>
        <taxon>Chordata</taxon>
        <taxon>Craniata</taxon>
        <taxon>Vertebrata</taxon>
        <taxon>Euteleostomi</taxon>
        <taxon>Mammalia</taxon>
        <taxon>Eutheria</taxon>
        <taxon>Laurasiatheria</taxon>
        <taxon>Artiodactyla</taxon>
        <taxon>Suina</taxon>
        <taxon>Suidae</taxon>
        <taxon>Sus</taxon>
    </lineage>
</organism>
<dbReference type="CDD" id="cd01850">
    <property type="entry name" value="CDC_Septin"/>
    <property type="match status" value="1"/>
</dbReference>
<sequence>MSTGLRYKSKLATPEDKQDIDKQYVGFATLPNQVHRKSVKKGFDFTLMVAGESGLGKSTLVHSLFLTDLYKERKLLSAEERISQTVEILKHTVDIEEKGVKLKLTIVDTPGFGDAVNNSECWKPITDYVDQQFEQYFRDESGLNRKNIQDNRVHCCLYFISPFGHGLRPVDVGFMKALHEKVNIVPLIAKADCLVPGEIRKLKERIREEIDKFGIHVYQFPECDSDEDEDFKQQDRELKVCLQPHGVGRDPEAFDTRPRGGPRPRPRTDLGGNTIFPWGRARVAQAPSATSGMCNLVNRSRNACQD</sequence>
<evidence type="ECO:0000256" key="1">
    <source>
        <dbReference type="ARBA" id="ARBA00004245"/>
    </source>
</evidence>
<dbReference type="PROSITE" id="PS51719">
    <property type="entry name" value="G_SEPTIN"/>
    <property type="match status" value="1"/>
</dbReference>
<reference evidence="8" key="1">
    <citation type="journal article" date="2019" name="PeerJ">
        <title>Genes of the pig, Sus scrofa, reconstructed with EvidentialGene.</title>
        <authorList>
            <person name="Gilbert D.G."/>
        </authorList>
    </citation>
    <scope>NUCLEOTIDE SEQUENCE</scope>
</reference>
<comment type="similarity">
    <text evidence="5">Belongs to the TRAFAC class TrmE-Era-EngA-EngB-Septin-like GTPase superfamily. Septin GTPase family.</text>
</comment>
<accession>A0A480W5S6</accession>
<feature type="compositionally biased region" description="Basic and acidic residues" evidence="6">
    <location>
        <begin position="247"/>
        <end position="258"/>
    </location>
</feature>
<comment type="subcellular location">
    <subcellularLocation>
        <location evidence="1">Cytoplasm</location>
        <location evidence="1">Cytoskeleton</location>
    </subcellularLocation>
</comment>
<dbReference type="EMBL" id="DQIR01236269">
    <property type="protein sequence ID" value="HDB91746.1"/>
    <property type="molecule type" value="Transcribed_RNA"/>
</dbReference>
<feature type="region of interest" description="Disordered" evidence="6">
    <location>
        <begin position="246"/>
        <end position="274"/>
    </location>
</feature>
<dbReference type="InterPro" id="IPR016491">
    <property type="entry name" value="Septin"/>
</dbReference>
<dbReference type="Pfam" id="PF00735">
    <property type="entry name" value="Septin"/>
    <property type="match status" value="1"/>
</dbReference>
<dbReference type="InterPro" id="IPR030379">
    <property type="entry name" value="G_SEPTIN_dom"/>
</dbReference>
<evidence type="ECO:0000256" key="2">
    <source>
        <dbReference type="ARBA" id="ARBA00022741"/>
    </source>
</evidence>